<dbReference type="PANTHER" id="PTHR12526">
    <property type="entry name" value="GLYCOSYLTRANSFERASE"/>
    <property type="match status" value="1"/>
</dbReference>
<keyword evidence="2" id="KW-0808">Transferase</keyword>
<protein>
    <submittedName>
        <fullName evidence="2">Glycosyltransferase</fullName>
    </submittedName>
</protein>
<comment type="caution">
    <text evidence="2">The sequence shown here is derived from an EMBL/GenBank/DDBJ whole genome shotgun (WGS) entry which is preliminary data.</text>
</comment>
<sequence length="215" mass="24487">MGEFWGNIVNKNKLVVIPNAVELHNINRKDYNYDNKLNLLFLGFIGDRKGTYDLVRAVKVIIDEYKINNVSLKIAGNGEEDKCKKYVKKLKLENNIDVIGWANKNRKRELLRHADILILPSHFESFGIVVLEALSYKVPVVCGDTGFTKEIISNGKDGFIAKTGNSEDIAIKIIAVSKNLESMGEYGYKKIKSCYSRKIVENKVKMLYEEVTKHE</sequence>
<feature type="domain" description="Glycosyl transferase family 1" evidence="1">
    <location>
        <begin position="32"/>
        <end position="189"/>
    </location>
</feature>
<dbReference type="Gene3D" id="3.40.50.2000">
    <property type="entry name" value="Glycogen Phosphorylase B"/>
    <property type="match status" value="2"/>
</dbReference>
<dbReference type="Pfam" id="PF00534">
    <property type="entry name" value="Glycos_transf_1"/>
    <property type="match status" value="1"/>
</dbReference>
<dbReference type="InterPro" id="IPR001296">
    <property type="entry name" value="Glyco_trans_1"/>
</dbReference>
<evidence type="ECO:0000313" key="2">
    <source>
        <dbReference type="EMBL" id="RKO34488.1"/>
    </source>
</evidence>
<reference evidence="2" key="1">
    <citation type="submission" date="2018-10" db="EMBL/GenBank/DDBJ databases">
        <title>Chromosomal inversion in Lactococcus lactis subsp. lactis bv. diacetylactis S50.</title>
        <authorList>
            <person name="Kojic M."/>
            <person name="Jovcic B."/>
        </authorList>
    </citation>
    <scope>NUCLEOTIDE SEQUENCE</scope>
    <source>
        <strain evidence="2">S50</strain>
    </source>
</reference>
<organism evidence="2">
    <name type="scientific">Lactococcus lactis subsp. lactis bv. diacetylactis</name>
    <dbReference type="NCBI Taxonomy" id="44688"/>
    <lineage>
        <taxon>Bacteria</taxon>
        <taxon>Bacillati</taxon>
        <taxon>Bacillota</taxon>
        <taxon>Bacilli</taxon>
        <taxon>Lactobacillales</taxon>
        <taxon>Streptococcaceae</taxon>
        <taxon>Lactococcus</taxon>
    </lineage>
</organism>
<dbReference type="AlphaFoldDB" id="A0A8B3ETA0"/>
<dbReference type="GO" id="GO:0016757">
    <property type="term" value="F:glycosyltransferase activity"/>
    <property type="evidence" value="ECO:0007669"/>
    <property type="project" value="InterPro"/>
</dbReference>
<dbReference type="SUPFAM" id="SSF53756">
    <property type="entry name" value="UDP-Glycosyltransferase/glycogen phosphorylase"/>
    <property type="match status" value="1"/>
</dbReference>
<dbReference type="EMBL" id="RBVM01000004">
    <property type="protein sequence ID" value="RKO34488.1"/>
    <property type="molecule type" value="Genomic_DNA"/>
</dbReference>
<accession>A0A8B3ETA0</accession>
<proteinExistence type="predicted"/>
<dbReference type="PANTHER" id="PTHR12526:SF630">
    <property type="entry name" value="GLYCOSYLTRANSFERASE"/>
    <property type="match status" value="1"/>
</dbReference>
<dbReference type="CDD" id="cd03801">
    <property type="entry name" value="GT4_PimA-like"/>
    <property type="match status" value="1"/>
</dbReference>
<evidence type="ECO:0000259" key="1">
    <source>
        <dbReference type="Pfam" id="PF00534"/>
    </source>
</evidence>
<name>A0A8B3ETA0_LACLL</name>
<gene>
    <name evidence="2" type="ORF">D8K17_14110</name>
</gene>